<gene>
    <name evidence="2" type="ORF">CC84DRAFT_1168424</name>
</gene>
<dbReference type="Proteomes" id="UP000077069">
    <property type="component" value="Unassembled WGS sequence"/>
</dbReference>
<feature type="region of interest" description="Disordered" evidence="1">
    <location>
        <begin position="1"/>
        <end position="68"/>
    </location>
</feature>
<name>A0A177C088_9PLEO</name>
<dbReference type="EMBL" id="KV441559">
    <property type="protein sequence ID" value="OAG00309.1"/>
    <property type="molecule type" value="Genomic_DNA"/>
</dbReference>
<keyword evidence="3" id="KW-1185">Reference proteome</keyword>
<accession>A0A177C088</accession>
<evidence type="ECO:0000256" key="1">
    <source>
        <dbReference type="SAM" id="MobiDB-lite"/>
    </source>
</evidence>
<feature type="compositionally biased region" description="Polar residues" evidence="1">
    <location>
        <begin position="39"/>
        <end position="68"/>
    </location>
</feature>
<reference evidence="2 3" key="1">
    <citation type="submission" date="2016-05" db="EMBL/GenBank/DDBJ databases">
        <title>Comparative analysis of secretome profiles of manganese(II)-oxidizing ascomycete fungi.</title>
        <authorList>
            <consortium name="DOE Joint Genome Institute"/>
            <person name="Zeiner C.A."/>
            <person name="Purvine S.O."/>
            <person name="Zink E.M."/>
            <person name="Wu S."/>
            <person name="Pasa-Tolic L."/>
            <person name="Chaput D.L."/>
            <person name="Haridas S."/>
            <person name="Grigoriev I.V."/>
            <person name="Santelli C.M."/>
            <person name="Hansel C.M."/>
        </authorList>
    </citation>
    <scope>NUCLEOTIDE SEQUENCE [LARGE SCALE GENOMIC DNA]</scope>
    <source>
        <strain evidence="2 3">AP3s5-JAC2a</strain>
    </source>
</reference>
<dbReference type="GeneID" id="28762878"/>
<protein>
    <submittedName>
        <fullName evidence="2">Uncharacterized protein</fullName>
    </submittedName>
</protein>
<proteinExistence type="predicted"/>
<dbReference type="PROSITE" id="PS51257">
    <property type="entry name" value="PROKAR_LIPOPROTEIN"/>
    <property type="match status" value="1"/>
</dbReference>
<dbReference type="InParanoid" id="A0A177C088"/>
<dbReference type="RefSeq" id="XP_018030674.1">
    <property type="nucleotide sequence ID" value="XM_018179392.1"/>
</dbReference>
<dbReference type="AlphaFoldDB" id="A0A177C088"/>
<evidence type="ECO:0000313" key="3">
    <source>
        <dbReference type="Proteomes" id="UP000077069"/>
    </source>
</evidence>
<sequence>MHPNVGRASVAQSSGAPRLRGRSPSSSTPILTTACWPWQPSSGPNQLTLTSTVQTSNLPPGNFRLNTP</sequence>
<organism evidence="2 3">
    <name type="scientific">Paraphaeosphaeria sporulosa</name>
    <dbReference type="NCBI Taxonomy" id="1460663"/>
    <lineage>
        <taxon>Eukaryota</taxon>
        <taxon>Fungi</taxon>
        <taxon>Dikarya</taxon>
        <taxon>Ascomycota</taxon>
        <taxon>Pezizomycotina</taxon>
        <taxon>Dothideomycetes</taxon>
        <taxon>Pleosporomycetidae</taxon>
        <taxon>Pleosporales</taxon>
        <taxon>Massarineae</taxon>
        <taxon>Didymosphaeriaceae</taxon>
        <taxon>Paraphaeosphaeria</taxon>
    </lineage>
</organism>
<evidence type="ECO:0000313" key="2">
    <source>
        <dbReference type="EMBL" id="OAG00309.1"/>
    </source>
</evidence>